<name>A0A2T3AE24_9PEZI</name>
<reference evidence="2 3" key="1">
    <citation type="journal article" date="2018" name="Mycol. Prog.">
        <title>Coniella lustricola, a new species from submerged detritus.</title>
        <authorList>
            <person name="Raudabaugh D.B."/>
            <person name="Iturriaga T."/>
            <person name="Carver A."/>
            <person name="Mondo S."/>
            <person name="Pangilinan J."/>
            <person name="Lipzen A."/>
            <person name="He G."/>
            <person name="Amirebrahimi M."/>
            <person name="Grigoriev I.V."/>
            <person name="Miller A.N."/>
        </authorList>
    </citation>
    <scope>NUCLEOTIDE SEQUENCE [LARGE SCALE GENOMIC DNA]</scope>
    <source>
        <strain evidence="2 3">B22-T-1</strain>
    </source>
</reference>
<organism evidence="2 3">
    <name type="scientific">Coniella lustricola</name>
    <dbReference type="NCBI Taxonomy" id="2025994"/>
    <lineage>
        <taxon>Eukaryota</taxon>
        <taxon>Fungi</taxon>
        <taxon>Dikarya</taxon>
        <taxon>Ascomycota</taxon>
        <taxon>Pezizomycotina</taxon>
        <taxon>Sordariomycetes</taxon>
        <taxon>Sordariomycetidae</taxon>
        <taxon>Diaporthales</taxon>
        <taxon>Schizoparmaceae</taxon>
        <taxon>Coniella</taxon>
    </lineage>
</organism>
<gene>
    <name evidence="2" type="ORF">BD289DRAFT_428523</name>
</gene>
<feature type="region of interest" description="Disordered" evidence="1">
    <location>
        <begin position="19"/>
        <end position="63"/>
    </location>
</feature>
<protein>
    <submittedName>
        <fullName evidence="2">Uncharacterized protein</fullName>
    </submittedName>
</protein>
<evidence type="ECO:0000313" key="2">
    <source>
        <dbReference type="EMBL" id="PSR93862.1"/>
    </source>
</evidence>
<dbReference type="Proteomes" id="UP000241462">
    <property type="component" value="Unassembled WGS sequence"/>
</dbReference>
<proteinExistence type="predicted"/>
<dbReference type="EMBL" id="KZ678404">
    <property type="protein sequence ID" value="PSR93862.1"/>
    <property type="molecule type" value="Genomic_DNA"/>
</dbReference>
<dbReference type="AlphaFoldDB" id="A0A2T3AE24"/>
<accession>A0A2T3AE24</accession>
<feature type="compositionally biased region" description="Basic and acidic residues" evidence="1">
    <location>
        <begin position="49"/>
        <end position="63"/>
    </location>
</feature>
<evidence type="ECO:0000256" key="1">
    <source>
        <dbReference type="SAM" id="MobiDB-lite"/>
    </source>
</evidence>
<evidence type="ECO:0000313" key="3">
    <source>
        <dbReference type="Proteomes" id="UP000241462"/>
    </source>
</evidence>
<keyword evidence="3" id="KW-1185">Reference proteome</keyword>
<sequence>MGVVDISSYFRFRWKCRQQTLRHQDSARSRSLPRTPNPRSAPPQNHRRGPPEPKHSSSEAALR</sequence>
<dbReference type="InParanoid" id="A0A2T3AE24"/>